<accession>A0A1G4QWN9</accession>
<dbReference type="AlphaFoldDB" id="A0A1G4QWN9"/>
<organism evidence="2 3">
    <name type="scientific">Asticcacaulis taihuensis</name>
    <dbReference type="NCBI Taxonomy" id="260084"/>
    <lineage>
        <taxon>Bacteria</taxon>
        <taxon>Pseudomonadati</taxon>
        <taxon>Pseudomonadota</taxon>
        <taxon>Alphaproteobacteria</taxon>
        <taxon>Caulobacterales</taxon>
        <taxon>Caulobacteraceae</taxon>
        <taxon>Asticcacaulis</taxon>
    </lineage>
</organism>
<dbReference type="STRING" id="260084.SAMN02927928_1583"/>
<dbReference type="Proteomes" id="UP000199150">
    <property type="component" value="Unassembled WGS sequence"/>
</dbReference>
<proteinExistence type="predicted"/>
<reference evidence="3" key="1">
    <citation type="submission" date="2016-10" db="EMBL/GenBank/DDBJ databases">
        <authorList>
            <person name="Varghese N."/>
            <person name="Submissions S."/>
        </authorList>
    </citation>
    <scope>NUCLEOTIDE SEQUENCE [LARGE SCALE GENOMIC DNA]</scope>
    <source>
        <strain evidence="3">CGMCC 1.3431</strain>
    </source>
</reference>
<evidence type="ECO:0000313" key="3">
    <source>
        <dbReference type="Proteomes" id="UP000199150"/>
    </source>
</evidence>
<keyword evidence="3" id="KW-1185">Reference proteome</keyword>
<dbReference type="EMBL" id="FMTS01000001">
    <property type="protein sequence ID" value="SCW49073.1"/>
    <property type="molecule type" value="Genomic_DNA"/>
</dbReference>
<evidence type="ECO:0000256" key="1">
    <source>
        <dbReference type="SAM" id="Coils"/>
    </source>
</evidence>
<sequence>MEHSQSHLAPNQTGSSLSIAVDRLDRALEALEARVRALQSGEPLPEFTGSGTNDEYERVLAELEEARTSNAELAAAASAAHAALGAAAANIRQLVSGVM</sequence>
<name>A0A1G4QWN9_9CAUL</name>
<gene>
    <name evidence="2" type="ORF">SAMN02927928_1583</name>
</gene>
<feature type="coiled-coil region" evidence="1">
    <location>
        <begin position="21"/>
        <end position="76"/>
    </location>
</feature>
<dbReference type="RefSeq" id="WP_090645802.1">
    <property type="nucleotide sequence ID" value="NZ_CBCRYE010000001.1"/>
</dbReference>
<keyword evidence="1" id="KW-0175">Coiled coil</keyword>
<protein>
    <recommendedName>
        <fullName evidence="4">DUF4164 family protein</fullName>
    </recommendedName>
</protein>
<evidence type="ECO:0000313" key="2">
    <source>
        <dbReference type="EMBL" id="SCW49073.1"/>
    </source>
</evidence>
<evidence type="ECO:0008006" key="4">
    <source>
        <dbReference type="Google" id="ProtNLM"/>
    </source>
</evidence>
<dbReference type="OrthoDB" id="7174014at2"/>